<dbReference type="InterPro" id="IPR029063">
    <property type="entry name" value="SAM-dependent_MTases_sf"/>
</dbReference>
<feature type="region of interest" description="Disordered" evidence="5">
    <location>
        <begin position="192"/>
        <end position="240"/>
    </location>
</feature>
<accession>A0A494W4D2</accession>
<evidence type="ECO:0000256" key="5">
    <source>
        <dbReference type="SAM" id="MobiDB-lite"/>
    </source>
</evidence>
<keyword evidence="3" id="KW-0949">S-adenosyl-L-methionine</keyword>
<dbReference type="GO" id="GO:0008168">
    <property type="term" value="F:methyltransferase activity"/>
    <property type="evidence" value="ECO:0007669"/>
    <property type="project" value="UniProtKB-KW"/>
</dbReference>
<dbReference type="PROSITE" id="PS51143">
    <property type="entry name" value="MT_A70"/>
    <property type="match status" value="1"/>
</dbReference>
<dbReference type="RefSeq" id="WP_232037401.1">
    <property type="nucleotide sequence ID" value="NZ_AP018664.1"/>
</dbReference>
<keyword evidence="7" id="KW-1185">Reference proteome</keyword>
<dbReference type="SUPFAM" id="SSF53335">
    <property type="entry name" value="S-adenosyl-L-methionine-dependent methyltransferases"/>
    <property type="match status" value="1"/>
</dbReference>
<dbReference type="GO" id="GO:0032259">
    <property type="term" value="P:methylation"/>
    <property type="evidence" value="ECO:0007669"/>
    <property type="project" value="UniProtKB-KW"/>
</dbReference>
<dbReference type="Proteomes" id="UP000279959">
    <property type="component" value="Chromosome"/>
</dbReference>
<dbReference type="EMBL" id="AP018664">
    <property type="protein sequence ID" value="BBD98028.1"/>
    <property type="molecule type" value="Genomic_DNA"/>
</dbReference>
<name>A0A494W4D2_9SPHN</name>
<dbReference type="InterPro" id="IPR007757">
    <property type="entry name" value="MT-A70-like"/>
</dbReference>
<dbReference type="Pfam" id="PF05063">
    <property type="entry name" value="MT-A70"/>
    <property type="match status" value="1"/>
</dbReference>
<evidence type="ECO:0000256" key="1">
    <source>
        <dbReference type="ARBA" id="ARBA00022603"/>
    </source>
</evidence>
<evidence type="ECO:0000313" key="7">
    <source>
        <dbReference type="Proteomes" id="UP000279959"/>
    </source>
</evidence>
<dbReference type="AlphaFoldDB" id="A0A494W4D2"/>
<evidence type="ECO:0000256" key="4">
    <source>
        <dbReference type="PROSITE-ProRule" id="PRU00489"/>
    </source>
</evidence>
<gene>
    <name evidence="6" type="ORF">SAMIE_1015290</name>
</gene>
<proteinExistence type="inferred from homology"/>
<dbReference type="KEGG" id="sami:SAMIE_1015290"/>
<dbReference type="PANTHER" id="PTHR12829:SF7">
    <property type="entry name" value="N6-ADENOSINE-METHYLTRANSFERASE CATALYTIC SUBUNIT"/>
    <property type="match status" value="1"/>
</dbReference>
<dbReference type="PANTHER" id="PTHR12829">
    <property type="entry name" value="N6-ADENOSINE-METHYLTRANSFERASE"/>
    <property type="match status" value="1"/>
</dbReference>
<sequence length="240" mass="26831">MAESWPFGALSMFGYEVIYADPPWRYENYSKAGEWKNAARHYDCMSIDEIAALPVGHLAAPNCALFCWVTNPLLDRAIDVIRGWGFTYKTVAFTWAKRTRRDGGWHMGLGYSTRANVEICLLATIGEVGLPIDRGVRSLIIEPLREHSRKPDRIREDILRLYGDRPRCELFSRAHAFGWDCWGDEVGKFDEIPGPRRDRKRGDGPKDSLTVGGDTGGTPLANARSDQSPSVAPLFDGAAL</sequence>
<comment type="similarity">
    <text evidence="4">Belongs to the MT-A70-like family.</text>
</comment>
<feature type="compositionally biased region" description="Basic and acidic residues" evidence="5">
    <location>
        <begin position="192"/>
        <end position="206"/>
    </location>
</feature>
<organism evidence="6 7">
    <name type="scientific">Sphingobium amiense</name>
    <dbReference type="NCBI Taxonomy" id="135719"/>
    <lineage>
        <taxon>Bacteria</taxon>
        <taxon>Pseudomonadati</taxon>
        <taxon>Pseudomonadota</taxon>
        <taxon>Alphaproteobacteria</taxon>
        <taxon>Sphingomonadales</taxon>
        <taxon>Sphingomonadaceae</taxon>
        <taxon>Sphingobium</taxon>
    </lineage>
</organism>
<protein>
    <recommendedName>
        <fullName evidence="8">DNA methyltransferase</fullName>
    </recommendedName>
</protein>
<evidence type="ECO:0008006" key="8">
    <source>
        <dbReference type="Google" id="ProtNLM"/>
    </source>
</evidence>
<evidence type="ECO:0000256" key="3">
    <source>
        <dbReference type="ARBA" id="ARBA00022691"/>
    </source>
</evidence>
<keyword evidence="2" id="KW-0808">Transferase</keyword>
<keyword evidence="1" id="KW-0489">Methyltransferase</keyword>
<evidence type="ECO:0000313" key="6">
    <source>
        <dbReference type="EMBL" id="BBD98028.1"/>
    </source>
</evidence>
<evidence type="ECO:0000256" key="2">
    <source>
        <dbReference type="ARBA" id="ARBA00022679"/>
    </source>
</evidence>
<reference evidence="6 7" key="1">
    <citation type="submission" date="2018-05" db="EMBL/GenBank/DDBJ databases">
        <title>Complete Genome Sequence of the Nonylphenol-Degrading Bacterium Sphingobium amiense DSM 16289T.</title>
        <authorList>
            <person name="Ootsuka M."/>
            <person name="Nishizawa T."/>
            <person name="Ohta H."/>
        </authorList>
    </citation>
    <scope>NUCLEOTIDE SEQUENCE [LARGE SCALE GENOMIC DNA]</scope>
    <source>
        <strain evidence="6 7">DSM 16289</strain>
    </source>
</reference>